<evidence type="ECO:0008006" key="2">
    <source>
        <dbReference type="Google" id="ProtNLM"/>
    </source>
</evidence>
<evidence type="ECO:0000313" key="1">
    <source>
        <dbReference type="EMBL" id="SPD72969.1"/>
    </source>
</evidence>
<accession>A0A445MU90</accession>
<sequence length="69" mass="7716">MNSSQIHSRIMEFSRIRKDAMDDTAALLDVALFVEEVFGITLSDDDICQENLGTHQLCEAFVNKILGAK</sequence>
<dbReference type="EMBL" id="OJIN01000071">
    <property type="protein sequence ID" value="SPD72969.1"/>
    <property type="molecule type" value="Genomic_DNA"/>
</dbReference>
<gene>
    <name evidence="1" type="ORF">PITCH_A1620013</name>
</gene>
<name>A0A445MU90_9BACT</name>
<dbReference type="AlphaFoldDB" id="A0A445MU90"/>
<organism evidence="1">
    <name type="scientific">uncultured Desulfobacterium sp</name>
    <dbReference type="NCBI Taxonomy" id="201089"/>
    <lineage>
        <taxon>Bacteria</taxon>
        <taxon>Pseudomonadati</taxon>
        <taxon>Thermodesulfobacteriota</taxon>
        <taxon>Desulfobacteria</taxon>
        <taxon>Desulfobacterales</taxon>
        <taxon>Desulfobacteriaceae</taxon>
        <taxon>Desulfobacterium</taxon>
        <taxon>environmental samples</taxon>
    </lineage>
</organism>
<protein>
    <recommendedName>
        <fullName evidence="2">Carrier domain-containing protein</fullName>
    </recommendedName>
</protein>
<reference evidence="1" key="1">
    <citation type="submission" date="2018-01" db="EMBL/GenBank/DDBJ databases">
        <authorList>
            <person name="Regsiter A."/>
            <person name="William W."/>
        </authorList>
    </citation>
    <scope>NUCLEOTIDE SEQUENCE</scope>
    <source>
        <strain evidence="1">TRIP AH-1</strain>
    </source>
</reference>
<proteinExistence type="predicted"/>